<keyword evidence="24" id="KW-1185">Reference proteome</keyword>
<dbReference type="Proteomes" id="UP000635384">
    <property type="component" value="Unassembled WGS sequence"/>
</dbReference>
<comment type="similarity">
    <text evidence="3">In the C-terminal section; belongs to the transpeptidase family.</text>
</comment>
<dbReference type="InterPro" id="IPR001460">
    <property type="entry name" value="PCN-bd_Tpept"/>
</dbReference>
<evidence type="ECO:0000256" key="6">
    <source>
        <dbReference type="ARBA" id="ARBA00022670"/>
    </source>
</evidence>
<feature type="region of interest" description="Disordered" evidence="19">
    <location>
        <begin position="817"/>
        <end position="840"/>
    </location>
</feature>
<dbReference type="EC" id="2.4.99.28" evidence="17"/>
<evidence type="ECO:0000256" key="8">
    <source>
        <dbReference type="ARBA" id="ARBA00022679"/>
    </source>
</evidence>
<keyword evidence="9 20" id="KW-0812">Transmembrane</keyword>
<sequence length="840" mass="92389">MTDADTANLLKYFRYRVNRDLGGAAAWFAEKWRGSLLFKAAAVLAGLGMLAWVVLFVWLASDLPDAESLVDYETPLPTVVRGIDGEIVHSYARERRVQLQYPDFPDQLIAAYLSAEDKTFYSHGGVDMTGTANAVMDYVTKYGSGDRAVGGSTITQQLAKILLLGDEYSVTRKLKEMILATRIEGVLSKQEILELYLNEIPLGRRSFGVQAAARAYFDKDVGDLELHEMAFLAILPKAPERYGRAGQEEAALARRDFVLSQMEENGYITEAERQEAAAMPLGLVRQRSQRSVDAGYFLEEVRRKLIDEFGETAEDGNNSVYAGGLWVRTSLDPELQEAAREALRAGLMRYHGNRGWTGPIATIDVSEGNWASQLASSYLAIRYEDWRVGVVTQRSGSSATIGFSNGDESPLSGLPNALKAGDVIAVRPSGNGYRVATIPEVSGGFLAQSVQTGRVLAMQGGFDHRLTDFNRATQAERQPGSTIKPFVYAAGLENGMTPATEVPDQEFCVWQGARLGNKCFSNFGGSRGGGVYPMRFGLEQSRNLMTVHIASEAGIDNVVKTFKAVDIGDHEPFYASALGSGSSTVQRMVNAYAALANHGRLHEPTVIDYVQDRRGKVIWRADKRQCQGCNMPEWDGGPMPRPGQMGEEALDPRTAFQVVHMLEGVVTRGTATRLRDLELPLFGKTGTTTGPTNAWFVGGSPEFVAGVYLGHDTPRNLGGWVQGGNTAAPIFKQFVQKTRERWSDEPAIAPSGVRMVRIDRRTGKRVYDGWPSDDPRAAVIWEAFKPDTEPSRSTRQDQIAAKRNEILELIRAGREEGRNRAFESNDGQPSDFVEERGGIY</sequence>
<evidence type="ECO:0000256" key="3">
    <source>
        <dbReference type="ARBA" id="ARBA00007090"/>
    </source>
</evidence>
<dbReference type="Gene3D" id="3.40.710.10">
    <property type="entry name" value="DD-peptidase/beta-lactamase superfamily"/>
    <property type="match status" value="2"/>
</dbReference>
<name>A0ABR8KU69_9SPHN</name>
<evidence type="ECO:0000256" key="10">
    <source>
        <dbReference type="ARBA" id="ARBA00022801"/>
    </source>
</evidence>
<dbReference type="Pfam" id="PF00912">
    <property type="entry name" value="Transgly"/>
    <property type="match status" value="1"/>
</dbReference>
<dbReference type="InterPro" id="IPR050396">
    <property type="entry name" value="Glycosyltr_51/Transpeptidase"/>
</dbReference>
<organism evidence="23 24">
    <name type="scientific">Erythrobacter rubeus</name>
    <dbReference type="NCBI Taxonomy" id="2760803"/>
    <lineage>
        <taxon>Bacteria</taxon>
        <taxon>Pseudomonadati</taxon>
        <taxon>Pseudomonadota</taxon>
        <taxon>Alphaproteobacteria</taxon>
        <taxon>Sphingomonadales</taxon>
        <taxon>Erythrobacteraceae</taxon>
        <taxon>Erythrobacter/Porphyrobacter group</taxon>
        <taxon>Erythrobacter</taxon>
    </lineage>
</organism>
<evidence type="ECO:0000256" key="18">
    <source>
        <dbReference type="ARBA" id="ARBA00049902"/>
    </source>
</evidence>
<dbReference type="InterPro" id="IPR023346">
    <property type="entry name" value="Lysozyme-like_dom_sf"/>
</dbReference>
<comment type="subcellular location">
    <subcellularLocation>
        <location evidence="1">Membrane</location>
    </subcellularLocation>
</comment>
<keyword evidence="12" id="KW-0573">Peptidoglycan synthesis</keyword>
<dbReference type="InterPro" id="IPR001264">
    <property type="entry name" value="Glyco_trans_51"/>
</dbReference>
<dbReference type="Gene3D" id="1.10.3810.10">
    <property type="entry name" value="Biosynthetic peptidoglycan transglycosylase-like"/>
    <property type="match status" value="1"/>
</dbReference>
<keyword evidence="10" id="KW-0378">Hydrolase</keyword>
<evidence type="ECO:0000259" key="22">
    <source>
        <dbReference type="Pfam" id="PF00912"/>
    </source>
</evidence>
<evidence type="ECO:0000256" key="5">
    <source>
        <dbReference type="ARBA" id="ARBA00022645"/>
    </source>
</evidence>
<evidence type="ECO:0000256" key="4">
    <source>
        <dbReference type="ARBA" id="ARBA00007739"/>
    </source>
</evidence>
<dbReference type="SUPFAM" id="SSF53955">
    <property type="entry name" value="Lysozyme-like"/>
    <property type="match status" value="1"/>
</dbReference>
<proteinExistence type="inferred from homology"/>
<protein>
    <recommendedName>
        <fullName evidence="17">peptidoglycan glycosyltransferase</fullName>
        <ecNumber evidence="17">2.4.99.28</ecNumber>
    </recommendedName>
</protein>
<reference evidence="23 24" key="1">
    <citation type="submission" date="2020-09" db="EMBL/GenBank/DDBJ databases">
        <authorList>
            <person name="Yoon J.-W."/>
        </authorList>
    </citation>
    <scope>NUCLEOTIDE SEQUENCE [LARGE SCALE GENOMIC DNA]</scope>
    <source>
        <strain evidence="23 24">KMU-140</strain>
    </source>
</reference>
<dbReference type="RefSeq" id="WP_190787199.1">
    <property type="nucleotide sequence ID" value="NZ_JACXLC010000001.1"/>
</dbReference>
<comment type="catalytic activity">
    <reaction evidence="18">
        <text>[GlcNAc-(1-&gt;4)-Mur2Ac(oyl-L-Ala-gamma-D-Glu-L-Lys-D-Ala-D-Ala)](n)-di-trans,octa-cis-undecaprenyl diphosphate + beta-D-GlcNAc-(1-&gt;4)-Mur2Ac(oyl-L-Ala-gamma-D-Glu-L-Lys-D-Ala-D-Ala)-di-trans,octa-cis-undecaprenyl diphosphate = [GlcNAc-(1-&gt;4)-Mur2Ac(oyl-L-Ala-gamma-D-Glu-L-Lys-D-Ala-D-Ala)](n+1)-di-trans,octa-cis-undecaprenyl diphosphate + di-trans,octa-cis-undecaprenyl diphosphate + H(+)</text>
        <dbReference type="Rhea" id="RHEA:23708"/>
        <dbReference type="Rhea" id="RHEA-COMP:9602"/>
        <dbReference type="Rhea" id="RHEA-COMP:9603"/>
        <dbReference type="ChEBI" id="CHEBI:15378"/>
        <dbReference type="ChEBI" id="CHEBI:58405"/>
        <dbReference type="ChEBI" id="CHEBI:60033"/>
        <dbReference type="ChEBI" id="CHEBI:78435"/>
        <dbReference type="EC" id="2.4.99.28"/>
    </reaction>
</comment>
<evidence type="ECO:0000256" key="13">
    <source>
        <dbReference type="ARBA" id="ARBA00022989"/>
    </source>
</evidence>
<keyword evidence="7" id="KW-0328">Glycosyltransferase</keyword>
<evidence type="ECO:0000256" key="19">
    <source>
        <dbReference type="SAM" id="MobiDB-lite"/>
    </source>
</evidence>
<evidence type="ECO:0000256" key="14">
    <source>
        <dbReference type="ARBA" id="ARBA00023136"/>
    </source>
</evidence>
<evidence type="ECO:0000256" key="16">
    <source>
        <dbReference type="ARBA" id="ARBA00023316"/>
    </source>
</evidence>
<keyword evidence="16" id="KW-0961">Cell wall biogenesis/degradation</keyword>
<evidence type="ECO:0000256" key="17">
    <source>
        <dbReference type="ARBA" id="ARBA00044770"/>
    </source>
</evidence>
<dbReference type="SUPFAM" id="SSF56601">
    <property type="entry name" value="beta-lactamase/transpeptidase-like"/>
    <property type="match status" value="1"/>
</dbReference>
<keyword evidence="8" id="KW-0808">Transferase</keyword>
<accession>A0ABR8KU69</accession>
<keyword evidence="13 20" id="KW-1133">Transmembrane helix</keyword>
<evidence type="ECO:0000259" key="21">
    <source>
        <dbReference type="Pfam" id="PF00905"/>
    </source>
</evidence>
<dbReference type="PANTHER" id="PTHR32282:SF27">
    <property type="entry name" value="PENICILLIN-BINDING PROTEIN 1A"/>
    <property type="match status" value="1"/>
</dbReference>
<dbReference type="EMBL" id="JACXLC010000001">
    <property type="protein sequence ID" value="MBD2841681.1"/>
    <property type="molecule type" value="Genomic_DNA"/>
</dbReference>
<evidence type="ECO:0000256" key="2">
    <source>
        <dbReference type="ARBA" id="ARBA00004752"/>
    </source>
</evidence>
<evidence type="ECO:0000313" key="23">
    <source>
        <dbReference type="EMBL" id="MBD2841681.1"/>
    </source>
</evidence>
<dbReference type="PANTHER" id="PTHR32282">
    <property type="entry name" value="BINDING PROTEIN TRANSPEPTIDASE, PUTATIVE-RELATED"/>
    <property type="match status" value="1"/>
</dbReference>
<feature type="transmembrane region" description="Helical" evidence="20">
    <location>
        <begin position="36"/>
        <end position="59"/>
    </location>
</feature>
<dbReference type="InterPro" id="IPR012338">
    <property type="entry name" value="Beta-lactam/transpept-like"/>
</dbReference>
<evidence type="ECO:0000313" key="24">
    <source>
        <dbReference type="Proteomes" id="UP000635384"/>
    </source>
</evidence>
<comment type="pathway">
    <text evidence="2">Cell wall biogenesis; peptidoglycan biosynthesis.</text>
</comment>
<keyword evidence="5" id="KW-0121">Carboxypeptidase</keyword>
<evidence type="ECO:0000256" key="11">
    <source>
        <dbReference type="ARBA" id="ARBA00022960"/>
    </source>
</evidence>
<dbReference type="Pfam" id="PF00905">
    <property type="entry name" value="Transpeptidase"/>
    <property type="match status" value="1"/>
</dbReference>
<feature type="domain" description="Penicillin-binding protein transpeptidase" evidence="21">
    <location>
        <begin position="443"/>
        <end position="734"/>
    </location>
</feature>
<dbReference type="InterPro" id="IPR036950">
    <property type="entry name" value="PBP_transglycosylase"/>
</dbReference>
<gene>
    <name evidence="23" type="ORF">IB285_05330</name>
</gene>
<keyword evidence="6" id="KW-0645">Protease</keyword>
<feature type="domain" description="Glycosyl transferase family 51" evidence="22">
    <location>
        <begin position="85"/>
        <end position="263"/>
    </location>
</feature>
<evidence type="ECO:0000256" key="15">
    <source>
        <dbReference type="ARBA" id="ARBA00023268"/>
    </source>
</evidence>
<keyword evidence="11" id="KW-0133">Cell shape</keyword>
<comment type="caution">
    <text evidence="23">The sequence shown here is derived from an EMBL/GenBank/DDBJ whole genome shotgun (WGS) entry which is preliminary data.</text>
</comment>
<evidence type="ECO:0000256" key="7">
    <source>
        <dbReference type="ARBA" id="ARBA00022676"/>
    </source>
</evidence>
<keyword evidence="14 20" id="KW-0472">Membrane</keyword>
<keyword evidence="15" id="KW-0511">Multifunctional enzyme</keyword>
<evidence type="ECO:0000256" key="20">
    <source>
        <dbReference type="SAM" id="Phobius"/>
    </source>
</evidence>
<comment type="similarity">
    <text evidence="4">In the N-terminal section; belongs to the glycosyltransferase 51 family.</text>
</comment>
<evidence type="ECO:0000256" key="9">
    <source>
        <dbReference type="ARBA" id="ARBA00022692"/>
    </source>
</evidence>
<evidence type="ECO:0000256" key="1">
    <source>
        <dbReference type="ARBA" id="ARBA00004370"/>
    </source>
</evidence>
<evidence type="ECO:0000256" key="12">
    <source>
        <dbReference type="ARBA" id="ARBA00022984"/>
    </source>
</evidence>